<reference evidence="3" key="1">
    <citation type="submission" date="2018-05" db="EMBL/GenBank/DDBJ databases">
        <authorList>
            <person name="Lanie J.A."/>
            <person name="Ng W.-L."/>
            <person name="Kazmierczak K.M."/>
            <person name="Andrzejewski T.M."/>
            <person name="Davidsen T.M."/>
            <person name="Wayne K.J."/>
            <person name="Tettelin H."/>
            <person name="Glass J.I."/>
            <person name="Rusch D."/>
            <person name="Podicherti R."/>
            <person name="Tsui H.-C.T."/>
            <person name="Winkler M.E."/>
        </authorList>
    </citation>
    <scope>NUCLEOTIDE SEQUENCE</scope>
</reference>
<dbReference type="Gene3D" id="3.20.20.140">
    <property type="entry name" value="Metal-dependent hydrolases"/>
    <property type="match status" value="1"/>
</dbReference>
<evidence type="ECO:0000259" key="2">
    <source>
        <dbReference type="Pfam" id="PF04909"/>
    </source>
</evidence>
<dbReference type="AlphaFoldDB" id="A0A381WRX2"/>
<keyword evidence="1" id="KW-0456">Lyase</keyword>
<dbReference type="GO" id="GO:0016831">
    <property type="term" value="F:carboxy-lyase activity"/>
    <property type="evidence" value="ECO:0007669"/>
    <property type="project" value="InterPro"/>
</dbReference>
<dbReference type="GO" id="GO:0019748">
    <property type="term" value="P:secondary metabolic process"/>
    <property type="evidence" value="ECO:0007669"/>
    <property type="project" value="TreeGrafter"/>
</dbReference>
<dbReference type="Pfam" id="PF04909">
    <property type="entry name" value="Amidohydro_2"/>
    <property type="match status" value="1"/>
</dbReference>
<dbReference type="GO" id="GO:0016787">
    <property type="term" value="F:hydrolase activity"/>
    <property type="evidence" value="ECO:0007669"/>
    <property type="project" value="InterPro"/>
</dbReference>
<organism evidence="3">
    <name type="scientific">marine metagenome</name>
    <dbReference type="NCBI Taxonomy" id="408172"/>
    <lineage>
        <taxon>unclassified sequences</taxon>
        <taxon>metagenomes</taxon>
        <taxon>ecological metagenomes</taxon>
    </lineage>
</organism>
<name>A0A381WRX2_9ZZZZ</name>
<feature type="non-terminal residue" evidence="3">
    <location>
        <position position="265"/>
    </location>
</feature>
<evidence type="ECO:0000313" key="3">
    <source>
        <dbReference type="EMBL" id="SVA55259.1"/>
    </source>
</evidence>
<dbReference type="InterPro" id="IPR032466">
    <property type="entry name" value="Metal_Hydrolase"/>
</dbReference>
<accession>A0A381WRX2</accession>
<sequence>MKRINNEDQLFVEGDQKISGIGQISDAGKRFEAPEDISAEGLFDNVHEGGYDPHQHLIDMKLDGVSGEVLYPSQGLFYFSVPDSELTSAIFRVYNDWIAEFCSCNPGKLKGIAMINLDDIDDGIAELKRTAKLGLAGAMISEFPGQDRRYDQTYYNRFWAEAESVQMPLSLHTATARHGESRTLTKLGIRQATARATKTYWVNTSLCDIIFSGVLDRHPRLRFVVAEFELAWVPYFLRTLDYGYIERQFEATYRFKGNNLPSDFF</sequence>
<evidence type="ECO:0000256" key="1">
    <source>
        <dbReference type="ARBA" id="ARBA00023239"/>
    </source>
</evidence>
<feature type="domain" description="Amidohydrolase-related" evidence="2">
    <location>
        <begin position="86"/>
        <end position="248"/>
    </location>
</feature>
<dbReference type="PANTHER" id="PTHR21240:SF28">
    <property type="entry name" value="ISO-OROTATE DECARBOXYLASE (EUROFUNG)"/>
    <property type="match status" value="1"/>
</dbReference>
<dbReference type="GO" id="GO:0005737">
    <property type="term" value="C:cytoplasm"/>
    <property type="evidence" value="ECO:0007669"/>
    <property type="project" value="TreeGrafter"/>
</dbReference>
<dbReference type="InterPro" id="IPR006680">
    <property type="entry name" value="Amidohydro-rel"/>
</dbReference>
<gene>
    <name evidence="3" type="ORF">METZ01_LOCUS108113</name>
</gene>
<protein>
    <recommendedName>
        <fullName evidence="2">Amidohydrolase-related domain-containing protein</fullName>
    </recommendedName>
</protein>
<dbReference type="PANTHER" id="PTHR21240">
    <property type="entry name" value="2-AMINO-3-CARBOXYLMUCONATE-6-SEMIALDEHYDE DECARBOXYLASE"/>
    <property type="match status" value="1"/>
</dbReference>
<dbReference type="SUPFAM" id="SSF51556">
    <property type="entry name" value="Metallo-dependent hydrolases"/>
    <property type="match status" value="1"/>
</dbReference>
<dbReference type="EMBL" id="UINC01012686">
    <property type="protein sequence ID" value="SVA55259.1"/>
    <property type="molecule type" value="Genomic_DNA"/>
</dbReference>
<dbReference type="InterPro" id="IPR032465">
    <property type="entry name" value="ACMSD"/>
</dbReference>
<proteinExistence type="predicted"/>